<dbReference type="Proteomes" id="UP000029227">
    <property type="component" value="Unassembled WGS sequence"/>
</dbReference>
<evidence type="ECO:0000259" key="1">
    <source>
        <dbReference type="PROSITE" id="PS50883"/>
    </source>
</evidence>
<reference evidence="2 3" key="1">
    <citation type="journal article" date="2014" name="Genome Announc.">
        <title>Draft Genome Sequences of Two Vibrionaceae Species, Vibrio ponticus C121 and Photobacterium aphoticum C119, Isolated as Coral Reef Microbiota.</title>
        <authorList>
            <person name="Al-saari N."/>
            <person name="Meirelles P.M."/>
            <person name="Mino S."/>
            <person name="Suda W."/>
            <person name="Oshima K."/>
            <person name="Hattori M."/>
            <person name="Ohkuma M."/>
            <person name="Thompson F.L."/>
            <person name="Gomez-Gil B."/>
            <person name="Sawabe T."/>
            <person name="Sawabe T."/>
        </authorList>
    </citation>
    <scope>NUCLEOTIDE SEQUENCE [LARGE SCALE GENOMIC DNA]</scope>
    <source>
        <strain evidence="2 3">JCM 19237</strain>
    </source>
</reference>
<dbReference type="InterPro" id="IPR035919">
    <property type="entry name" value="EAL_sf"/>
</dbReference>
<dbReference type="EMBL" id="BBMN01000033">
    <property type="protein sequence ID" value="GAL08814.1"/>
    <property type="molecule type" value="Genomic_DNA"/>
</dbReference>
<proteinExistence type="predicted"/>
<organism evidence="2 3">
    <name type="scientific">Photobacterium aphoticum</name>
    <dbReference type="NCBI Taxonomy" id="754436"/>
    <lineage>
        <taxon>Bacteria</taxon>
        <taxon>Pseudomonadati</taxon>
        <taxon>Pseudomonadota</taxon>
        <taxon>Gammaproteobacteria</taxon>
        <taxon>Vibrionales</taxon>
        <taxon>Vibrionaceae</taxon>
        <taxon>Photobacterium</taxon>
    </lineage>
</organism>
<dbReference type="Gene3D" id="3.20.20.450">
    <property type="entry name" value="EAL domain"/>
    <property type="match status" value="1"/>
</dbReference>
<sequence>MNITQSSISDTGFIRWLGTKMKANPALRERILFELPEISFIKHSNDTDLLCEIIHQHAFAFGIDNFGHNFGSLHSLSTLRPAYVKLDFAYTNQIDDQAKADLLNSITRTTNNQGIILIASRVETHEQLDKLAALNVKGFQGFVVDAIHREKTQ</sequence>
<keyword evidence="2" id="KW-0675">Receptor</keyword>
<dbReference type="eggNOG" id="COG2200">
    <property type="taxonomic scope" value="Bacteria"/>
</dbReference>
<feature type="domain" description="EAL" evidence="1">
    <location>
        <begin position="1"/>
        <end position="153"/>
    </location>
</feature>
<gene>
    <name evidence="2" type="ORF">JCM19237_4040</name>
</gene>
<comment type="caution">
    <text evidence="2">The sequence shown here is derived from an EMBL/GenBank/DDBJ whole genome shotgun (WGS) entry which is preliminary data.</text>
</comment>
<dbReference type="SUPFAM" id="SSF141868">
    <property type="entry name" value="EAL domain-like"/>
    <property type="match status" value="1"/>
</dbReference>
<dbReference type="GO" id="GO:0071111">
    <property type="term" value="F:cyclic-guanylate-specific phosphodiesterase activity"/>
    <property type="evidence" value="ECO:0007669"/>
    <property type="project" value="InterPro"/>
</dbReference>
<dbReference type="Pfam" id="PF00563">
    <property type="entry name" value="EAL"/>
    <property type="match status" value="1"/>
</dbReference>
<protein>
    <submittedName>
        <fullName evidence="2">Membrane bound c-di-GMP receptor LapD</fullName>
    </submittedName>
</protein>
<dbReference type="PROSITE" id="PS50883">
    <property type="entry name" value="EAL"/>
    <property type="match status" value="1"/>
</dbReference>
<dbReference type="PANTHER" id="PTHR33121:SF79">
    <property type="entry name" value="CYCLIC DI-GMP PHOSPHODIESTERASE PDED-RELATED"/>
    <property type="match status" value="1"/>
</dbReference>
<evidence type="ECO:0000313" key="3">
    <source>
        <dbReference type="Proteomes" id="UP000029227"/>
    </source>
</evidence>
<dbReference type="InterPro" id="IPR001633">
    <property type="entry name" value="EAL_dom"/>
</dbReference>
<dbReference type="AlphaFoldDB" id="A0A090R3W6"/>
<dbReference type="PANTHER" id="PTHR33121">
    <property type="entry name" value="CYCLIC DI-GMP PHOSPHODIESTERASE PDEF"/>
    <property type="match status" value="1"/>
</dbReference>
<dbReference type="STRING" id="754436.JCM19237_4040"/>
<name>A0A090R3W6_9GAMM</name>
<dbReference type="CDD" id="cd01948">
    <property type="entry name" value="EAL"/>
    <property type="match status" value="1"/>
</dbReference>
<dbReference type="InterPro" id="IPR050706">
    <property type="entry name" value="Cyclic-di-GMP_PDE-like"/>
</dbReference>
<evidence type="ECO:0000313" key="2">
    <source>
        <dbReference type="EMBL" id="GAL08814.1"/>
    </source>
</evidence>
<accession>A0A090R3W6</accession>